<sequence>MSPTMAAEEDLKTAEAGNGEPQNEKTEDDGIKTTGLLGWWGYRHTITVISFFALAVGYAQRVDLSIGIVAMTDWNSTKETETENS</sequence>
<gene>
    <name evidence="2" type="ORF">J437_LFUL015293</name>
</gene>
<evidence type="ECO:0000256" key="1">
    <source>
        <dbReference type="SAM" id="MobiDB-lite"/>
    </source>
</evidence>
<evidence type="ECO:0000313" key="3">
    <source>
        <dbReference type="Proteomes" id="UP000792457"/>
    </source>
</evidence>
<protein>
    <submittedName>
        <fullName evidence="2">Uncharacterized protein</fullName>
    </submittedName>
</protein>
<evidence type="ECO:0000313" key="2">
    <source>
        <dbReference type="EMBL" id="KAG8235199.1"/>
    </source>
</evidence>
<dbReference type="OrthoDB" id="2985014at2759"/>
<comment type="caution">
    <text evidence="2">The sequence shown here is derived from an EMBL/GenBank/DDBJ whole genome shotgun (WGS) entry which is preliminary data.</text>
</comment>
<dbReference type="AlphaFoldDB" id="A0A8K0KJ50"/>
<keyword evidence="3" id="KW-1185">Reference proteome</keyword>
<organism evidence="2 3">
    <name type="scientific">Ladona fulva</name>
    <name type="common">Scarce chaser dragonfly</name>
    <name type="synonym">Libellula fulva</name>
    <dbReference type="NCBI Taxonomy" id="123851"/>
    <lineage>
        <taxon>Eukaryota</taxon>
        <taxon>Metazoa</taxon>
        <taxon>Ecdysozoa</taxon>
        <taxon>Arthropoda</taxon>
        <taxon>Hexapoda</taxon>
        <taxon>Insecta</taxon>
        <taxon>Pterygota</taxon>
        <taxon>Palaeoptera</taxon>
        <taxon>Odonata</taxon>
        <taxon>Epiprocta</taxon>
        <taxon>Anisoptera</taxon>
        <taxon>Libelluloidea</taxon>
        <taxon>Libellulidae</taxon>
        <taxon>Ladona</taxon>
    </lineage>
</organism>
<proteinExistence type="predicted"/>
<accession>A0A8K0KJ50</accession>
<name>A0A8K0KJ50_LADFU</name>
<reference evidence="2" key="1">
    <citation type="submission" date="2013-04" db="EMBL/GenBank/DDBJ databases">
        <authorList>
            <person name="Qu J."/>
            <person name="Murali S.C."/>
            <person name="Bandaranaike D."/>
            <person name="Bellair M."/>
            <person name="Blankenburg K."/>
            <person name="Chao H."/>
            <person name="Dinh H."/>
            <person name="Doddapaneni H."/>
            <person name="Downs B."/>
            <person name="Dugan-Rocha S."/>
            <person name="Elkadiri S."/>
            <person name="Gnanaolivu R.D."/>
            <person name="Hernandez B."/>
            <person name="Javaid M."/>
            <person name="Jayaseelan J.C."/>
            <person name="Lee S."/>
            <person name="Li M."/>
            <person name="Ming W."/>
            <person name="Munidasa M."/>
            <person name="Muniz J."/>
            <person name="Nguyen L."/>
            <person name="Ongeri F."/>
            <person name="Osuji N."/>
            <person name="Pu L.-L."/>
            <person name="Puazo M."/>
            <person name="Qu C."/>
            <person name="Quiroz J."/>
            <person name="Raj R."/>
            <person name="Weissenberger G."/>
            <person name="Xin Y."/>
            <person name="Zou X."/>
            <person name="Han Y."/>
            <person name="Richards S."/>
            <person name="Worley K."/>
            <person name="Muzny D."/>
            <person name="Gibbs R."/>
        </authorList>
    </citation>
    <scope>NUCLEOTIDE SEQUENCE</scope>
    <source>
        <strain evidence="2">Sampled in the wild</strain>
    </source>
</reference>
<dbReference type="EMBL" id="KZ308886">
    <property type="protein sequence ID" value="KAG8235199.1"/>
    <property type="molecule type" value="Genomic_DNA"/>
</dbReference>
<feature type="region of interest" description="Disordered" evidence="1">
    <location>
        <begin position="1"/>
        <end position="30"/>
    </location>
</feature>
<dbReference type="Proteomes" id="UP000792457">
    <property type="component" value="Unassembled WGS sequence"/>
</dbReference>
<reference evidence="2" key="2">
    <citation type="submission" date="2017-10" db="EMBL/GenBank/DDBJ databases">
        <title>Ladona fulva Genome sequencing and assembly.</title>
        <authorList>
            <person name="Murali S."/>
            <person name="Richards S."/>
            <person name="Bandaranaike D."/>
            <person name="Bellair M."/>
            <person name="Blankenburg K."/>
            <person name="Chao H."/>
            <person name="Dinh H."/>
            <person name="Doddapaneni H."/>
            <person name="Dugan-Rocha S."/>
            <person name="Elkadiri S."/>
            <person name="Gnanaolivu R."/>
            <person name="Hernandez B."/>
            <person name="Skinner E."/>
            <person name="Javaid M."/>
            <person name="Lee S."/>
            <person name="Li M."/>
            <person name="Ming W."/>
            <person name="Munidasa M."/>
            <person name="Muniz J."/>
            <person name="Nguyen L."/>
            <person name="Hughes D."/>
            <person name="Osuji N."/>
            <person name="Pu L.-L."/>
            <person name="Puazo M."/>
            <person name="Qu C."/>
            <person name="Quiroz J."/>
            <person name="Raj R."/>
            <person name="Weissenberger G."/>
            <person name="Xin Y."/>
            <person name="Zou X."/>
            <person name="Han Y."/>
            <person name="Worley K."/>
            <person name="Muzny D."/>
            <person name="Gibbs R."/>
        </authorList>
    </citation>
    <scope>NUCLEOTIDE SEQUENCE</scope>
    <source>
        <strain evidence="2">Sampled in the wild</strain>
    </source>
</reference>